<keyword evidence="3" id="KW-1185">Reference proteome</keyword>
<dbReference type="Proteomes" id="UP000033551">
    <property type="component" value="Unassembled WGS sequence"/>
</dbReference>
<feature type="region of interest" description="Disordered" evidence="1">
    <location>
        <begin position="1"/>
        <end position="29"/>
    </location>
</feature>
<organism evidence="2 3">
    <name type="scientific">Streptomyces katrae</name>
    <dbReference type="NCBI Taxonomy" id="68223"/>
    <lineage>
        <taxon>Bacteria</taxon>
        <taxon>Bacillati</taxon>
        <taxon>Actinomycetota</taxon>
        <taxon>Actinomycetes</taxon>
        <taxon>Kitasatosporales</taxon>
        <taxon>Streptomycetaceae</taxon>
        <taxon>Streptomyces</taxon>
    </lineage>
</organism>
<protein>
    <submittedName>
        <fullName evidence="2">Uncharacterized protein</fullName>
    </submittedName>
</protein>
<reference evidence="2 3" key="1">
    <citation type="submission" date="2015-02" db="EMBL/GenBank/DDBJ databases">
        <authorList>
            <person name="Ju K.-S."/>
            <person name="Doroghazi J.R."/>
            <person name="Metcalf W."/>
        </authorList>
    </citation>
    <scope>NUCLEOTIDE SEQUENCE [LARGE SCALE GENOMIC DNA]</scope>
    <source>
        <strain evidence="2 3">NRRL ISP-5550</strain>
    </source>
</reference>
<proteinExistence type="predicted"/>
<evidence type="ECO:0000313" key="3">
    <source>
        <dbReference type="Proteomes" id="UP000033551"/>
    </source>
</evidence>
<dbReference type="EMBL" id="JZWV01000384">
    <property type="protein sequence ID" value="KJY32894.1"/>
    <property type="molecule type" value="Genomic_DNA"/>
</dbReference>
<evidence type="ECO:0000313" key="2">
    <source>
        <dbReference type="EMBL" id="KJY32894.1"/>
    </source>
</evidence>
<dbReference type="AlphaFoldDB" id="A0A0F4JGF4"/>
<sequence length="152" mass="15005">MVLGDEELEPGVGEPLDVEPDQRGPVPVEGPVALGGVAGGDGGALRLGVEAVQVLEGELRAGAVVDELEGLGESVRVEGGAQHLVPGREDLDGGPPGLLGEGRFDQVGGHVVVNASAGRGQVAVVEHAGLEPGHRVGVLQSRGQGGAIGGGQ</sequence>
<name>A0A0F4JGF4_9ACTN</name>
<evidence type="ECO:0000256" key="1">
    <source>
        <dbReference type="SAM" id="MobiDB-lite"/>
    </source>
</evidence>
<comment type="caution">
    <text evidence="2">The sequence shown here is derived from an EMBL/GenBank/DDBJ whole genome shotgun (WGS) entry which is preliminary data.</text>
</comment>
<gene>
    <name evidence="2" type="ORF">VR44_14930</name>
</gene>
<accession>A0A0F4JGF4</accession>